<keyword evidence="2" id="KW-0732">Signal</keyword>
<keyword evidence="4" id="KW-1185">Reference proteome</keyword>
<protein>
    <submittedName>
        <fullName evidence="3">Secreted protein</fullName>
    </submittedName>
</protein>
<feature type="chain" id="PRO_5003320736" evidence="2">
    <location>
        <begin position="19"/>
        <end position="77"/>
    </location>
</feature>
<dbReference type="KEGG" id="mlr:MELLADRAFT_95971"/>
<reference evidence="4" key="1">
    <citation type="journal article" date="2011" name="Proc. Natl. Acad. Sci. U.S.A.">
        <title>Obligate biotrophy features unraveled by the genomic analysis of rust fungi.</title>
        <authorList>
            <person name="Duplessis S."/>
            <person name="Cuomo C.A."/>
            <person name="Lin Y.-C."/>
            <person name="Aerts A."/>
            <person name="Tisserant E."/>
            <person name="Veneault-Fourrey C."/>
            <person name="Joly D.L."/>
            <person name="Hacquard S."/>
            <person name="Amselem J."/>
            <person name="Cantarel B.L."/>
            <person name="Chiu R."/>
            <person name="Coutinho P.M."/>
            <person name="Feau N."/>
            <person name="Field M."/>
            <person name="Frey P."/>
            <person name="Gelhaye E."/>
            <person name="Goldberg J."/>
            <person name="Grabherr M.G."/>
            <person name="Kodira C.D."/>
            <person name="Kohler A."/>
            <person name="Kuees U."/>
            <person name="Lindquist E.A."/>
            <person name="Lucas S.M."/>
            <person name="Mago R."/>
            <person name="Mauceli E."/>
            <person name="Morin E."/>
            <person name="Murat C."/>
            <person name="Pangilinan J.L."/>
            <person name="Park R."/>
            <person name="Pearson M."/>
            <person name="Quesneville H."/>
            <person name="Rouhier N."/>
            <person name="Sakthikumar S."/>
            <person name="Salamov A.A."/>
            <person name="Schmutz J."/>
            <person name="Selles B."/>
            <person name="Shapiro H."/>
            <person name="Tanguay P."/>
            <person name="Tuskan G.A."/>
            <person name="Henrissat B."/>
            <person name="Van de Peer Y."/>
            <person name="Rouze P."/>
            <person name="Ellis J.G."/>
            <person name="Dodds P.N."/>
            <person name="Schein J.E."/>
            <person name="Zhong S."/>
            <person name="Hamelin R.C."/>
            <person name="Grigoriev I.V."/>
            <person name="Szabo L.J."/>
            <person name="Martin F."/>
        </authorList>
    </citation>
    <scope>NUCLEOTIDE SEQUENCE [LARGE SCALE GENOMIC DNA]</scope>
    <source>
        <strain evidence="4">98AG31 / pathotype 3-4-7</strain>
    </source>
</reference>
<feature type="signal peptide" evidence="2">
    <location>
        <begin position="1"/>
        <end position="18"/>
    </location>
</feature>
<dbReference type="GeneID" id="18937422"/>
<proteinExistence type="predicted"/>
<evidence type="ECO:0000313" key="3">
    <source>
        <dbReference type="EMBL" id="EGG09481.1"/>
    </source>
</evidence>
<evidence type="ECO:0000256" key="2">
    <source>
        <dbReference type="SAM" id="SignalP"/>
    </source>
</evidence>
<dbReference type="AlphaFoldDB" id="F4RDX9"/>
<feature type="region of interest" description="Disordered" evidence="1">
    <location>
        <begin position="49"/>
        <end position="77"/>
    </location>
</feature>
<evidence type="ECO:0000256" key="1">
    <source>
        <dbReference type="SAM" id="MobiDB-lite"/>
    </source>
</evidence>
<dbReference type="HOGENOM" id="CLU_2758313_0_0_1"/>
<dbReference type="Proteomes" id="UP000001072">
    <property type="component" value="Unassembled WGS sequence"/>
</dbReference>
<dbReference type="InParanoid" id="F4RDX9"/>
<gene>
    <name evidence="3" type="ORF">MELLADRAFT_95971</name>
</gene>
<sequence>MLFLKVVIAAVLAATISATLVQVDQPVTRDVLQRRFVEFSPFIEKRSLLKTRDSGPGPGPAPRNPKCRPCDDGTGCC</sequence>
<dbReference type="EMBL" id="GL883097">
    <property type="protein sequence ID" value="EGG09481.1"/>
    <property type="molecule type" value="Genomic_DNA"/>
</dbReference>
<name>F4RDX9_MELLP</name>
<evidence type="ECO:0000313" key="4">
    <source>
        <dbReference type="Proteomes" id="UP000001072"/>
    </source>
</evidence>
<dbReference type="RefSeq" id="XP_007407208.1">
    <property type="nucleotide sequence ID" value="XM_007407146.1"/>
</dbReference>
<organism evidence="4">
    <name type="scientific">Melampsora larici-populina (strain 98AG31 / pathotype 3-4-7)</name>
    <name type="common">Poplar leaf rust fungus</name>
    <dbReference type="NCBI Taxonomy" id="747676"/>
    <lineage>
        <taxon>Eukaryota</taxon>
        <taxon>Fungi</taxon>
        <taxon>Dikarya</taxon>
        <taxon>Basidiomycota</taxon>
        <taxon>Pucciniomycotina</taxon>
        <taxon>Pucciniomycetes</taxon>
        <taxon>Pucciniales</taxon>
        <taxon>Melampsoraceae</taxon>
        <taxon>Melampsora</taxon>
    </lineage>
</organism>
<accession>F4RDX9</accession>
<dbReference type="VEuPathDB" id="FungiDB:MELLADRAFT_95971"/>